<dbReference type="PANTHER" id="PTHR12110">
    <property type="entry name" value="HYDROXYPYRUVATE ISOMERASE"/>
    <property type="match status" value="1"/>
</dbReference>
<proteinExistence type="predicted"/>
<comment type="caution">
    <text evidence="1">The sequence shown here is derived from an EMBL/GenBank/DDBJ whole genome shotgun (WGS) entry which is preliminary data.</text>
</comment>
<evidence type="ECO:0000313" key="1">
    <source>
        <dbReference type="EMBL" id="PLS08577.1"/>
    </source>
</evidence>
<reference evidence="1 2" key="1">
    <citation type="submission" date="2017-11" db="EMBL/GenBank/DDBJ databases">
        <title>Comparitive Functional Genomics of Dry Heat Resistant strains isolated from the Viking Spacecraft.</title>
        <authorList>
            <person name="Seuylemezian A."/>
            <person name="Cooper K."/>
            <person name="Vaishampayan P."/>
        </authorList>
    </citation>
    <scope>NUCLEOTIDE SEQUENCE [LARGE SCALE GENOMIC DNA]</scope>
    <source>
        <strain evidence="1 2">V32-6</strain>
    </source>
</reference>
<evidence type="ECO:0000313" key="2">
    <source>
        <dbReference type="Proteomes" id="UP000234950"/>
    </source>
</evidence>
<dbReference type="PANTHER" id="PTHR12110:SF41">
    <property type="entry name" value="INOSOSE DEHYDRATASE"/>
    <property type="match status" value="1"/>
</dbReference>
<keyword evidence="1" id="KW-0413">Isomerase</keyword>
<sequence>MRNKFASQLFTVREELKRGIRPVFKELKEMGWAAVQLSALPPGYDPEEVAAALKENDLKTAGIHISIDRLSSDLDSVLDEVSLYQTKDIVCPFLPDYLRNHEGYQKVKTFLNEIAIQAPGYRISYHNHAFEFETEIEGKSSLEYLLEPIADNKILAEIDVFWVKKGGRDPLSFLQPYANRMPIIHLKDMTMDERQTFAEIGTGAIEFAPILDWCEKSGVEWYAIEQDVCPGNPMDSLQRSLENLKLLLKQFQK</sequence>
<dbReference type="InterPro" id="IPR050312">
    <property type="entry name" value="IolE/XylAMocC-like"/>
</dbReference>
<dbReference type="OrthoDB" id="9798407at2"/>
<dbReference type="Gene3D" id="3.20.20.150">
    <property type="entry name" value="Divalent-metal-dependent TIM barrel enzymes"/>
    <property type="match status" value="1"/>
</dbReference>
<keyword evidence="2" id="KW-1185">Reference proteome</keyword>
<dbReference type="RefSeq" id="WP_101646594.1">
    <property type="nucleotide sequence ID" value="NZ_PGVE01000017.1"/>
</dbReference>
<dbReference type="EMBL" id="PGVE01000017">
    <property type="protein sequence ID" value="PLS08577.1"/>
    <property type="molecule type" value="Genomic_DNA"/>
</dbReference>
<dbReference type="InterPro" id="IPR036237">
    <property type="entry name" value="Xyl_isomerase-like_sf"/>
</dbReference>
<accession>A0A2N5HSW4</accession>
<dbReference type="SUPFAM" id="SSF51658">
    <property type="entry name" value="Xylose isomerase-like"/>
    <property type="match status" value="1"/>
</dbReference>
<name>A0A2N5HSW4_9BACI</name>
<dbReference type="GO" id="GO:0016853">
    <property type="term" value="F:isomerase activity"/>
    <property type="evidence" value="ECO:0007669"/>
    <property type="project" value="UniProtKB-KW"/>
</dbReference>
<dbReference type="Proteomes" id="UP000234950">
    <property type="component" value="Unassembled WGS sequence"/>
</dbReference>
<dbReference type="AlphaFoldDB" id="A0A2N5HSW4"/>
<gene>
    <name evidence="1" type="ORF">CVD27_04040</name>
</gene>
<organism evidence="1 2">
    <name type="scientific">Neobacillus cucumis</name>
    <dbReference type="NCBI Taxonomy" id="1740721"/>
    <lineage>
        <taxon>Bacteria</taxon>
        <taxon>Bacillati</taxon>
        <taxon>Bacillota</taxon>
        <taxon>Bacilli</taxon>
        <taxon>Bacillales</taxon>
        <taxon>Bacillaceae</taxon>
        <taxon>Neobacillus</taxon>
    </lineage>
</organism>
<protein>
    <submittedName>
        <fullName evidence="1">Sugar phosphate isomerase/epimerase</fullName>
    </submittedName>
</protein>